<dbReference type="Proteomes" id="UP000276232">
    <property type="component" value="Unassembled WGS sequence"/>
</dbReference>
<protein>
    <submittedName>
        <fullName evidence="3">ABC-2 type transport system permease protein</fullName>
    </submittedName>
</protein>
<feature type="transmembrane region" description="Helical" evidence="2">
    <location>
        <begin position="77"/>
        <end position="95"/>
    </location>
</feature>
<reference evidence="3 4" key="1">
    <citation type="journal article" date="2015" name="Stand. Genomic Sci.">
        <title>Genomic Encyclopedia of Bacterial and Archaeal Type Strains, Phase III: the genomes of soil and plant-associated and newly described type strains.</title>
        <authorList>
            <person name="Whitman W.B."/>
            <person name="Woyke T."/>
            <person name="Klenk H.P."/>
            <person name="Zhou Y."/>
            <person name="Lilburn T.G."/>
            <person name="Beck B.J."/>
            <person name="De Vos P."/>
            <person name="Vandamme P."/>
            <person name="Eisen J.A."/>
            <person name="Garrity G."/>
            <person name="Hugenholtz P."/>
            <person name="Kyrpides N.C."/>
        </authorList>
    </citation>
    <scope>NUCLEOTIDE SEQUENCE [LARGE SCALE GENOMIC DNA]</scope>
    <source>
        <strain evidence="3 4">CECT 7306</strain>
    </source>
</reference>
<feature type="transmembrane region" description="Helical" evidence="2">
    <location>
        <begin position="167"/>
        <end position="188"/>
    </location>
</feature>
<feature type="transmembrane region" description="Helical" evidence="2">
    <location>
        <begin position="260"/>
        <end position="280"/>
    </location>
</feature>
<keyword evidence="2" id="KW-0472">Membrane</keyword>
<keyword evidence="2" id="KW-0812">Transmembrane</keyword>
<feature type="region of interest" description="Disordered" evidence="1">
    <location>
        <begin position="1"/>
        <end position="22"/>
    </location>
</feature>
<dbReference type="AlphaFoldDB" id="A0A3N1G9K1"/>
<keyword evidence="2" id="KW-1133">Transmembrane helix</keyword>
<name>A0A3N1G9K1_9ACTN</name>
<feature type="transmembrane region" description="Helical" evidence="2">
    <location>
        <begin position="116"/>
        <end position="147"/>
    </location>
</feature>
<accession>A0A3N1G9K1</accession>
<feature type="transmembrane region" description="Helical" evidence="2">
    <location>
        <begin position="44"/>
        <end position="65"/>
    </location>
</feature>
<dbReference type="EMBL" id="RJKN01000009">
    <property type="protein sequence ID" value="ROP26913.1"/>
    <property type="molecule type" value="Genomic_DNA"/>
</dbReference>
<proteinExistence type="predicted"/>
<evidence type="ECO:0000313" key="4">
    <source>
        <dbReference type="Proteomes" id="UP000276232"/>
    </source>
</evidence>
<feature type="transmembrane region" description="Helical" evidence="2">
    <location>
        <begin position="195"/>
        <end position="213"/>
    </location>
</feature>
<dbReference type="RefSeq" id="WP_123381205.1">
    <property type="nucleotide sequence ID" value="NZ_RJKN01000009.1"/>
</dbReference>
<gene>
    <name evidence="3" type="ORF">EDC03_3150</name>
</gene>
<sequence>MSAGTTTVPGPALSTPGRYRDAGPTARRVVAAEWARTTGLRSTAVLALAAAGCSGVLTALFAGSAAGDPGFDPTRHLTEAAPLTAVLLLVLGVRLGTADFRTGAFRTTYVAVPRRLLVLAAQVVVTAALAGLVAVAAVGAAVVGVLPAGASRGMLPDLLGDGMPRELAASAVHLVAMALLGLGVGALVRRAVPALVAVLGAVLVAPLLLGVAADLASDPLAESREPAGQVEEQPLALTPVDAGARLAEAAAGSATEPGDLLGPAGVLAAWVVLPLVGAAVRLRRSDLC</sequence>
<organism evidence="3 4">
    <name type="scientific">Pseudokineococcus lusitanus</name>
    <dbReference type="NCBI Taxonomy" id="763993"/>
    <lineage>
        <taxon>Bacteria</taxon>
        <taxon>Bacillati</taxon>
        <taxon>Actinomycetota</taxon>
        <taxon>Actinomycetes</taxon>
        <taxon>Kineosporiales</taxon>
        <taxon>Kineosporiaceae</taxon>
        <taxon>Pseudokineococcus</taxon>
    </lineage>
</organism>
<evidence type="ECO:0000256" key="2">
    <source>
        <dbReference type="SAM" id="Phobius"/>
    </source>
</evidence>
<evidence type="ECO:0000256" key="1">
    <source>
        <dbReference type="SAM" id="MobiDB-lite"/>
    </source>
</evidence>
<dbReference type="OrthoDB" id="4829137at2"/>
<dbReference type="InParanoid" id="A0A3N1G9K1"/>
<comment type="caution">
    <text evidence="3">The sequence shown here is derived from an EMBL/GenBank/DDBJ whole genome shotgun (WGS) entry which is preliminary data.</text>
</comment>
<evidence type="ECO:0000313" key="3">
    <source>
        <dbReference type="EMBL" id="ROP26913.1"/>
    </source>
</evidence>
<keyword evidence="4" id="KW-1185">Reference proteome</keyword>